<sequence>MSLSDFWLSVVASIVAAVLVMLAAKITLEKWKKVAIGVGALAIGCTIVSFLIFAGLTVTKEFSAHQERSALQAKIDAYTRGHYPVEYDKGYRLEVTKLGERPLLAFMYPEGVEASPAIHPWSNHTFAFEIEILLNDNGYPGTPAWAYEMRPMTPEQVSHLMQRKLD</sequence>
<keyword evidence="1" id="KW-0472">Membrane</keyword>
<evidence type="ECO:0000256" key="1">
    <source>
        <dbReference type="SAM" id="Phobius"/>
    </source>
</evidence>
<gene>
    <name evidence="2" type="ORF">C1S65_22725</name>
</gene>
<dbReference type="EMBL" id="CP030750">
    <property type="protein sequence ID" value="AXA26793.1"/>
    <property type="molecule type" value="Genomic_DNA"/>
</dbReference>
<keyword evidence="1" id="KW-1133">Transmembrane helix</keyword>
<organism evidence="2 3">
    <name type="scientific">Pseudomonas putida</name>
    <name type="common">Arthrobacter siderocapsulatus</name>
    <dbReference type="NCBI Taxonomy" id="303"/>
    <lineage>
        <taxon>Bacteria</taxon>
        <taxon>Pseudomonadati</taxon>
        <taxon>Pseudomonadota</taxon>
        <taxon>Gammaproteobacteria</taxon>
        <taxon>Pseudomonadales</taxon>
        <taxon>Pseudomonadaceae</taxon>
        <taxon>Pseudomonas</taxon>
    </lineage>
</organism>
<dbReference type="AlphaFoldDB" id="A0AAD0L9H1"/>
<dbReference type="Proteomes" id="UP000251617">
    <property type="component" value="Chromosome"/>
</dbReference>
<feature type="transmembrane region" description="Helical" evidence="1">
    <location>
        <begin position="6"/>
        <end position="24"/>
    </location>
</feature>
<evidence type="ECO:0000313" key="2">
    <source>
        <dbReference type="EMBL" id="AXA26793.1"/>
    </source>
</evidence>
<evidence type="ECO:0000313" key="3">
    <source>
        <dbReference type="Proteomes" id="UP000251617"/>
    </source>
</evidence>
<keyword evidence="1" id="KW-0812">Transmembrane</keyword>
<feature type="transmembrane region" description="Helical" evidence="1">
    <location>
        <begin position="36"/>
        <end position="58"/>
    </location>
</feature>
<protein>
    <submittedName>
        <fullName evidence="2">Uncharacterized protein</fullName>
    </submittedName>
</protein>
<reference evidence="2 3" key="1">
    <citation type="submission" date="2018-06" db="EMBL/GenBank/DDBJ databases">
        <title>The genome of Pseudomonas putida NX-1, a lignin degrader.</title>
        <authorList>
            <person name="Xu Z."/>
        </authorList>
    </citation>
    <scope>NUCLEOTIDE SEQUENCE [LARGE SCALE GENOMIC DNA]</scope>
    <source>
        <strain evidence="2 3">NX-1</strain>
    </source>
</reference>
<proteinExistence type="predicted"/>
<accession>A0AAD0L9H1</accession>
<name>A0AAD0L9H1_PSEPU</name>